<dbReference type="InterPro" id="IPR050167">
    <property type="entry name" value="Ser_Thr_protein_kinase"/>
</dbReference>
<dbReference type="SUPFAM" id="SSF56112">
    <property type="entry name" value="Protein kinase-like (PK-like)"/>
    <property type="match status" value="1"/>
</dbReference>
<protein>
    <recommendedName>
        <fullName evidence="2">Protein kinase domain-containing protein</fullName>
    </recommendedName>
</protein>
<reference evidence="3 4" key="1">
    <citation type="submission" date="2024-04" db="EMBL/GenBank/DDBJ databases">
        <title>Tritrichomonas musculus Genome.</title>
        <authorList>
            <person name="Alves-Ferreira E."/>
            <person name="Grigg M."/>
            <person name="Lorenzi H."/>
            <person name="Galac M."/>
        </authorList>
    </citation>
    <scope>NUCLEOTIDE SEQUENCE [LARGE SCALE GENOMIC DNA]</scope>
    <source>
        <strain evidence="3 4">EAF2021</strain>
    </source>
</reference>
<keyword evidence="4" id="KW-1185">Reference proteome</keyword>
<keyword evidence="1" id="KW-0175">Coiled coil</keyword>
<dbReference type="Gene3D" id="1.10.510.10">
    <property type="entry name" value="Transferase(Phosphotransferase) domain 1"/>
    <property type="match status" value="1"/>
</dbReference>
<dbReference type="PANTHER" id="PTHR23257">
    <property type="entry name" value="SERINE-THREONINE PROTEIN KINASE"/>
    <property type="match status" value="1"/>
</dbReference>
<dbReference type="SMART" id="SM00220">
    <property type="entry name" value="S_TKc"/>
    <property type="match status" value="1"/>
</dbReference>
<proteinExistence type="predicted"/>
<dbReference type="InterPro" id="IPR000719">
    <property type="entry name" value="Prot_kinase_dom"/>
</dbReference>
<dbReference type="Gene3D" id="2.60.120.260">
    <property type="entry name" value="Galactose-binding domain-like"/>
    <property type="match status" value="1"/>
</dbReference>
<dbReference type="InterPro" id="IPR008271">
    <property type="entry name" value="Ser/Thr_kinase_AS"/>
</dbReference>
<dbReference type="PROSITE" id="PS50011">
    <property type="entry name" value="PROTEIN_KINASE_DOM"/>
    <property type="match status" value="1"/>
</dbReference>
<dbReference type="InterPro" id="IPR011009">
    <property type="entry name" value="Kinase-like_dom_sf"/>
</dbReference>
<accession>A0ABR2HH91</accession>
<comment type="caution">
    <text evidence="3">The sequence shown here is derived from an EMBL/GenBank/DDBJ whole genome shotgun (WGS) entry which is preliminary data.</text>
</comment>
<evidence type="ECO:0000256" key="1">
    <source>
        <dbReference type="SAM" id="Coils"/>
    </source>
</evidence>
<organism evidence="3 4">
    <name type="scientific">Tritrichomonas musculus</name>
    <dbReference type="NCBI Taxonomy" id="1915356"/>
    <lineage>
        <taxon>Eukaryota</taxon>
        <taxon>Metamonada</taxon>
        <taxon>Parabasalia</taxon>
        <taxon>Tritrichomonadida</taxon>
        <taxon>Tritrichomonadidae</taxon>
        <taxon>Tritrichomonas</taxon>
    </lineage>
</organism>
<evidence type="ECO:0000313" key="3">
    <source>
        <dbReference type="EMBL" id="KAK8846002.1"/>
    </source>
</evidence>
<evidence type="ECO:0000259" key="2">
    <source>
        <dbReference type="PROSITE" id="PS50011"/>
    </source>
</evidence>
<evidence type="ECO:0000313" key="4">
    <source>
        <dbReference type="Proteomes" id="UP001470230"/>
    </source>
</evidence>
<gene>
    <name evidence="3" type="ORF">M9Y10_020947</name>
</gene>
<dbReference type="PROSITE" id="PS00108">
    <property type="entry name" value="PROTEIN_KINASE_ST"/>
    <property type="match status" value="1"/>
</dbReference>
<dbReference type="EMBL" id="JAPFFF010000030">
    <property type="protein sequence ID" value="KAK8846002.1"/>
    <property type="molecule type" value="Genomic_DNA"/>
</dbReference>
<sequence length="946" mass="109270">MSLISQLNTISNIRLKSTNDKYLFDPKDYKFVSNLGAGGFGLIDLVKNIDTGKEYIMKTCIYQSNTTEKLFISREIRILILIQHPTIIQFRGFSYTGLRGFQNITILMDYKRNGSLSNLLELERKGLCPDIFDDTKKQIILIGIARGMIILHSYHIIHRDLKPENILLDDDLYPRITDFGLSKFFNAADPDNQSRNESGTVQYMAPEVISSYRYNTKADVYSFGILMYEILTGKRAYYDLLCGPNRITSFELKTKVKTGYRPDIENEPIKKGLKKMIEKCWSHDPQERPNFKEIYQKLSLSRNDDILEFEDKLNEPDVILLDEDENEDEMTRRLKFCLDNVDLYELIDYVDSINQEPTTFKGMEEEENLKEEVHKMKSVITSLKSELKKVKEELSVLKNAKNTKTNNDNAKTKTEAMTVSKIATSDQETSESRSSLPKMDDQLKKAETDFEKKSITLQGNQNSQANYNTQYSFKKFELPALNDKTENRTTVPFKREMHKVDKQEPTINQDENKNEFQKLQELSQNQVLPKTEVKKAKRDFVDTKPKDSYKNALPETEVKKSKREDQVYKIVLSGTEPTKVKIDSKALQLSSTSRVFKVALPETEYHCNGRRRPMEIYHRKTEFISCGYNESIDCIYDSCPNDPGILQQLKLKEKTPFDRLFIITKSTNDIYNLIDPDPNKTFTTWSGTKFSVEFELEEEVSFNNISFTFTRECLIPSSFDISIDGVVIRSVKNFDGKLDEMKSSILNSRKRGKCINLEITTFGFRGKKIRFTQTGPNLINGSDYLEFSKVDIIKDDGDNLSSLLDKDDIHKSRILINSPDYDFNLVHLLNAKKFCFVSGLNSWFQIELTAGLAIISGFRLKRCQITKMKSYKIIASDDISKDIDSWTTLIDIDEKTENEHQIADVYQLPNPSPPVKFIRIVQTGPSWNGKNEMQFYHFDIFGTYVT</sequence>
<feature type="domain" description="Protein kinase" evidence="2">
    <location>
        <begin position="29"/>
        <end position="300"/>
    </location>
</feature>
<dbReference type="PANTHER" id="PTHR23257:SF958">
    <property type="entry name" value="SERINE_THREONINE-PROTEIN KINASE WNK4"/>
    <property type="match status" value="1"/>
</dbReference>
<name>A0ABR2HH91_9EUKA</name>
<feature type="coiled-coil region" evidence="1">
    <location>
        <begin position="366"/>
        <end position="407"/>
    </location>
</feature>
<dbReference type="Proteomes" id="UP001470230">
    <property type="component" value="Unassembled WGS sequence"/>
</dbReference>
<dbReference type="Pfam" id="PF00069">
    <property type="entry name" value="Pkinase"/>
    <property type="match status" value="1"/>
</dbReference>